<organism evidence="2 3">
    <name type="scientific">Bacillus phage Mater</name>
    <dbReference type="NCBI Taxonomy" id="1540090"/>
    <lineage>
        <taxon>Viruses</taxon>
        <taxon>Duplodnaviria</taxon>
        <taxon>Heunggongvirae</taxon>
        <taxon>Uroviricota</taxon>
        <taxon>Caudoviricetes</taxon>
        <taxon>Herelleviridae</taxon>
        <taxon>Bastillevirinae</taxon>
        <taxon>Matervirus</taxon>
        <taxon>Matervirus mater</taxon>
    </lineage>
</organism>
<dbReference type="Proteomes" id="UP000030206">
    <property type="component" value="Segment"/>
</dbReference>
<protein>
    <submittedName>
        <fullName evidence="2">Uncharacterized protein</fullName>
    </submittedName>
</protein>
<accession>A0A0A0RRY3</accession>
<dbReference type="KEGG" id="vg:24606983"/>
<evidence type="ECO:0000256" key="1">
    <source>
        <dbReference type="SAM" id="Coils"/>
    </source>
</evidence>
<dbReference type="EMBL" id="KM236245">
    <property type="protein sequence ID" value="AIW03241.1"/>
    <property type="molecule type" value="Genomic_DNA"/>
</dbReference>
<dbReference type="InterPro" id="IPR055800">
    <property type="entry name" value="DUF7376"/>
</dbReference>
<feature type="coiled-coil region" evidence="1">
    <location>
        <begin position="104"/>
        <end position="131"/>
    </location>
</feature>
<dbReference type="OrthoDB" id="25095at10239"/>
<evidence type="ECO:0000313" key="3">
    <source>
        <dbReference type="Proteomes" id="UP000030206"/>
    </source>
</evidence>
<name>A0A0A0RRY3_9CAUD</name>
<sequence length="223" mass="24742">MTKAVKFKQLNDEAVVKEVEGVVQVERGGSVTPFRPQYKFEDIVSQFEANGWEKVEEAVNAHTPGTVTTIAAASGGMGEVSQQVAQSAMQQDITLSLQQNVDDYLELHDQMAALKKKADALKKNIRTYMDANDVKALKGSNGKEVYLQEAKASNSTSRYTDYELQDVMSTLEGTLLKKVTEIRINAEKLDALLKVEKLPKEVVEVVKSKKICNEGTPRFSVRK</sequence>
<keyword evidence="3" id="KW-1185">Reference proteome</keyword>
<reference evidence="2 3" key="1">
    <citation type="submission" date="2014-07" db="EMBL/GenBank/DDBJ databases">
        <title>Complete Genome of Bacillus megaterium Myophage Mater.</title>
        <authorList>
            <person name="Lancaster J.C."/>
            <person name="Hodde M.K."/>
            <person name="Hernandez A.C."/>
            <person name="Everett G.F.K."/>
        </authorList>
    </citation>
    <scope>NUCLEOTIDE SEQUENCE [LARGE SCALE GENOMIC DNA]</scope>
</reference>
<keyword evidence="1" id="KW-0175">Coiled coil</keyword>
<proteinExistence type="predicted"/>
<gene>
    <name evidence="2" type="ORF">CPT_Mater84</name>
</gene>
<dbReference type="Pfam" id="PF24091">
    <property type="entry name" value="DUF7376"/>
    <property type="match status" value="1"/>
</dbReference>
<dbReference type="GeneID" id="24606983"/>
<dbReference type="RefSeq" id="YP_009151043.1">
    <property type="nucleotide sequence ID" value="NC_027366.1"/>
</dbReference>
<evidence type="ECO:0000313" key="2">
    <source>
        <dbReference type="EMBL" id="AIW03241.1"/>
    </source>
</evidence>